<dbReference type="InterPro" id="IPR042171">
    <property type="entry name" value="Acyl-CoA_hotdog"/>
</dbReference>
<keyword evidence="3" id="KW-1185">Reference proteome</keyword>
<accession>A0A8H3EHS1</accession>
<organism evidence="2 3">
    <name type="scientific">Heterodermia speciosa</name>
    <dbReference type="NCBI Taxonomy" id="116794"/>
    <lineage>
        <taxon>Eukaryota</taxon>
        <taxon>Fungi</taxon>
        <taxon>Dikarya</taxon>
        <taxon>Ascomycota</taxon>
        <taxon>Pezizomycotina</taxon>
        <taxon>Lecanoromycetes</taxon>
        <taxon>OSLEUM clade</taxon>
        <taxon>Lecanoromycetidae</taxon>
        <taxon>Caliciales</taxon>
        <taxon>Physciaceae</taxon>
        <taxon>Heterodermia</taxon>
    </lineage>
</organism>
<evidence type="ECO:0000313" key="2">
    <source>
        <dbReference type="EMBL" id="CAF9904247.1"/>
    </source>
</evidence>
<evidence type="ECO:0000313" key="3">
    <source>
        <dbReference type="Proteomes" id="UP000664521"/>
    </source>
</evidence>
<dbReference type="InterPro" id="IPR049450">
    <property type="entry name" value="ACOT8-like_C"/>
</dbReference>
<evidence type="ECO:0000259" key="1">
    <source>
        <dbReference type="Pfam" id="PF20789"/>
    </source>
</evidence>
<dbReference type="Gene3D" id="2.40.160.210">
    <property type="entry name" value="Acyl-CoA thioesterase, double hotdog domain"/>
    <property type="match status" value="1"/>
</dbReference>
<dbReference type="PANTHER" id="PTHR38110:SF1">
    <property type="entry name" value="THIOESTERASE DOMAIN-CONTAINING PROTEIN"/>
    <property type="match status" value="1"/>
</dbReference>
<sequence length="217" mass="24763">MNMDHERGLSLATDFRLDPEPVPAVVERLANGTEPGWADWIYPRHPNSPFKAFTHVRYFFPVQGVAHPSISDAWLTPLCKDDTFTTETLGSVVDLWHRMVENYRPDAEWGTRNVPKRALHIFQQHSVATTDEGVPKTPYAYPTLSMALEIKKLLPPEGAKWLFVRARAKQIKNGRFDAEVIILDQRMKIVAVSHQINSIVELKPDDKISQIRGKSRL</sequence>
<dbReference type="InterPro" id="IPR052389">
    <property type="entry name" value="Sec_Metab_Biosynth-Assoc"/>
</dbReference>
<dbReference type="InterPro" id="IPR029069">
    <property type="entry name" value="HotDog_dom_sf"/>
</dbReference>
<dbReference type="Pfam" id="PF20789">
    <property type="entry name" value="4HBT_3C"/>
    <property type="match status" value="1"/>
</dbReference>
<dbReference type="EMBL" id="CAJPDS010000002">
    <property type="protein sequence ID" value="CAF9904247.1"/>
    <property type="molecule type" value="Genomic_DNA"/>
</dbReference>
<comment type="caution">
    <text evidence="2">The sequence shown here is derived from an EMBL/GenBank/DDBJ whole genome shotgun (WGS) entry which is preliminary data.</text>
</comment>
<dbReference type="AlphaFoldDB" id="A0A8H3EHS1"/>
<feature type="domain" description="Acyl-CoA thioesterase-like C-terminal" evidence="1">
    <location>
        <begin position="44"/>
        <end position="196"/>
    </location>
</feature>
<dbReference type="OrthoDB" id="2532955at2759"/>
<protein>
    <recommendedName>
        <fullName evidence="1">Acyl-CoA thioesterase-like C-terminal domain-containing protein</fullName>
    </recommendedName>
</protein>
<gene>
    <name evidence="2" type="ORF">HETSPECPRED_003468</name>
</gene>
<proteinExistence type="predicted"/>
<reference evidence="2" key="1">
    <citation type="submission" date="2021-03" db="EMBL/GenBank/DDBJ databases">
        <authorList>
            <person name="Tagirdzhanova G."/>
        </authorList>
    </citation>
    <scope>NUCLEOTIDE SEQUENCE</scope>
</reference>
<dbReference type="Proteomes" id="UP000664521">
    <property type="component" value="Unassembled WGS sequence"/>
</dbReference>
<dbReference type="SUPFAM" id="SSF54637">
    <property type="entry name" value="Thioesterase/thiol ester dehydrase-isomerase"/>
    <property type="match status" value="1"/>
</dbReference>
<name>A0A8H3EHS1_9LECA</name>
<dbReference type="PANTHER" id="PTHR38110">
    <property type="entry name" value="CHROMOSOME 23, WHOLE GENOME SHOTGUN SEQUENCE"/>
    <property type="match status" value="1"/>
</dbReference>